<dbReference type="SUPFAM" id="SSF56235">
    <property type="entry name" value="N-terminal nucleophile aminohydrolases (Ntn hydrolases)"/>
    <property type="match status" value="1"/>
</dbReference>
<dbReference type="InterPro" id="IPR017932">
    <property type="entry name" value="GATase_2_dom"/>
</dbReference>
<dbReference type="AlphaFoldDB" id="A0A1W2CAQ8"/>
<reference evidence="2 3" key="1">
    <citation type="submission" date="2017-04" db="EMBL/GenBank/DDBJ databases">
        <authorList>
            <person name="Afonso C.L."/>
            <person name="Miller P.J."/>
            <person name="Scott M.A."/>
            <person name="Spackman E."/>
            <person name="Goraichik I."/>
            <person name="Dimitrov K.M."/>
            <person name="Suarez D.L."/>
            <person name="Swayne D.E."/>
        </authorList>
    </citation>
    <scope>NUCLEOTIDE SEQUENCE [LARGE SCALE GENOMIC DNA]</scope>
    <source>
        <strain evidence="2 3">DSM 3385</strain>
    </source>
</reference>
<accession>A0A1W2CAQ8</accession>
<name>A0A1W2CAQ8_9BACT</name>
<feature type="domain" description="Glutamine amidotransferase type-2" evidence="1">
    <location>
        <begin position="2"/>
        <end position="357"/>
    </location>
</feature>
<dbReference type="PROSITE" id="PS51278">
    <property type="entry name" value="GATASE_TYPE_2"/>
    <property type="match status" value="1"/>
</dbReference>
<dbReference type="STRING" id="1121400.SAMN02746065_11169"/>
<dbReference type="InterPro" id="IPR029055">
    <property type="entry name" value="Ntn_hydrolases_N"/>
</dbReference>
<proteinExistence type="predicted"/>
<dbReference type="Gene3D" id="3.60.20.10">
    <property type="entry name" value="Glutamine Phosphoribosylpyrophosphate, subunit 1, domain 1"/>
    <property type="match status" value="1"/>
</dbReference>
<evidence type="ECO:0000313" key="2">
    <source>
        <dbReference type="EMBL" id="SMC82355.1"/>
    </source>
</evidence>
<keyword evidence="3" id="KW-1185">Reference proteome</keyword>
<dbReference type="Proteomes" id="UP000192418">
    <property type="component" value="Unassembled WGS sequence"/>
</dbReference>
<organism evidence="2 3">
    <name type="scientific">Desulfocicer vacuolatum DSM 3385</name>
    <dbReference type="NCBI Taxonomy" id="1121400"/>
    <lineage>
        <taxon>Bacteria</taxon>
        <taxon>Pseudomonadati</taxon>
        <taxon>Thermodesulfobacteriota</taxon>
        <taxon>Desulfobacteria</taxon>
        <taxon>Desulfobacterales</taxon>
        <taxon>Desulfobacteraceae</taxon>
        <taxon>Desulfocicer</taxon>
    </lineage>
</organism>
<evidence type="ECO:0000259" key="1">
    <source>
        <dbReference type="PROSITE" id="PS51278"/>
    </source>
</evidence>
<dbReference type="OrthoDB" id="9770094at2"/>
<gene>
    <name evidence="2" type="ORF">SAMN02746065_11169</name>
</gene>
<protein>
    <submittedName>
        <fullName evidence="2">Glutamate synthase (NADPH) GltB1 subunit</fullName>
    </submittedName>
</protein>
<evidence type="ECO:0000313" key="3">
    <source>
        <dbReference type="Proteomes" id="UP000192418"/>
    </source>
</evidence>
<sequence length="376" mass="42640">MCRLFALTSKEPVSPMLAIKALDVMKEGHDGSGVGILLRDLGGPFEEMKDVPILSGIFSEEGIRKLDLFMMDRGFMTKYKMNIKLPKEGLEGTPRRGMYLIRAYEYPESWETLDKDEIAHGLMSIRLKIRDMGEEKKDMIVYSFWPDTIMVKELGDPMAIGEYLGLDRKDLKARTIMAQGRQNTNYAINLYACHPFFVEGFSTMTNGENTAFIPIKDFLSSRKFPGYSGYQSDSEVFAHILHYTMKELGLGLDAYKHIITPLQDRDIDAHADKDFLRHLKKTCRQLIIDGPNCVIGTLLDNTLFMAQDRKKLRPGVVGGRPGFFAFSSEICGLDAVIPDRDKSKDIQPMHLDTAIVGPDRQEIKICRQTEPLRLPL</sequence>
<dbReference type="EMBL" id="FWXY01000011">
    <property type="protein sequence ID" value="SMC82355.1"/>
    <property type="molecule type" value="Genomic_DNA"/>
</dbReference>
<dbReference type="RefSeq" id="WP_084069511.1">
    <property type="nucleotide sequence ID" value="NZ_FWXY01000011.1"/>
</dbReference>